<gene>
    <name evidence="2" type="ORF">Cni_G25363</name>
</gene>
<dbReference type="AlphaFoldDB" id="A0AAQ3QPD4"/>
<sequence>MSDRPNRHRRGASQTVFALPETLISSFEAPPLMEVGEKKTAAKQGQASPEGADPSPSPSTAAGQEVKEGVPEKHRED</sequence>
<reference evidence="2 3" key="1">
    <citation type="submission" date="2023-10" db="EMBL/GenBank/DDBJ databases">
        <title>Chromosome-scale genome assembly provides insights into flower coloration mechanisms of Canna indica.</title>
        <authorList>
            <person name="Li C."/>
        </authorList>
    </citation>
    <scope>NUCLEOTIDE SEQUENCE [LARGE SCALE GENOMIC DNA]</scope>
    <source>
        <tissue evidence="2">Flower</tissue>
    </source>
</reference>
<keyword evidence="3" id="KW-1185">Reference proteome</keyword>
<feature type="compositionally biased region" description="Basic residues" evidence="1">
    <location>
        <begin position="1"/>
        <end position="11"/>
    </location>
</feature>
<feature type="region of interest" description="Disordered" evidence="1">
    <location>
        <begin position="1"/>
        <end position="77"/>
    </location>
</feature>
<accession>A0AAQ3QPD4</accession>
<protein>
    <submittedName>
        <fullName evidence="2">Uncharacterized protein</fullName>
    </submittedName>
</protein>
<proteinExistence type="predicted"/>
<evidence type="ECO:0000256" key="1">
    <source>
        <dbReference type="SAM" id="MobiDB-lite"/>
    </source>
</evidence>
<name>A0AAQ3QPD4_9LILI</name>
<evidence type="ECO:0000313" key="3">
    <source>
        <dbReference type="Proteomes" id="UP001327560"/>
    </source>
</evidence>
<organism evidence="2 3">
    <name type="scientific">Canna indica</name>
    <name type="common">Indian-shot</name>
    <dbReference type="NCBI Taxonomy" id="4628"/>
    <lineage>
        <taxon>Eukaryota</taxon>
        <taxon>Viridiplantae</taxon>
        <taxon>Streptophyta</taxon>
        <taxon>Embryophyta</taxon>
        <taxon>Tracheophyta</taxon>
        <taxon>Spermatophyta</taxon>
        <taxon>Magnoliopsida</taxon>
        <taxon>Liliopsida</taxon>
        <taxon>Zingiberales</taxon>
        <taxon>Cannaceae</taxon>
        <taxon>Canna</taxon>
    </lineage>
</organism>
<dbReference type="Proteomes" id="UP001327560">
    <property type="component" value="Chromosome 8"/>
</dbReference>
<evidence type="ECO:0000313" key="2">
    <source>
        <dbReference type="EMBL" id="WOL16576.1"/>
    </source>
</evidence>
<dbReference type="EMBL" id="CP136897">
    <property type="protein sequence ID" value="WOL16576.1"/>
    <property type="molecule type" value="Genomic_DNA"/>
</dbReference>
<feature type="compositionally biased region" description="Basic and acidic residues" evidence="1">
    <location>
        <begin position="65"/>
        <end position="77"/>
    </location>
</feature>